<evidence type="ECO:0000313" key="3">
    <source>
        <dbReference type="EMBL" id="CAH1110642.1"/>
    </source>
</evidence>
<dbReference type="InterPro" id="IPR005312">
    <property type="entry name" value="DUF1759"/>
</dbReference>
<evidence type="ECO:0000256" key="1">
    <source>
        <dbReference type="SAM" id="Coils"/>
    </source>
</evidence>
<feature type="coiled-coil region" evidence="1">
    <location>
        <begin position="88"/>
        <end position="124"/>
    </location>
</feature>
<accession>A0A9P0D5K9</accession>
<protein>
    <submittedName>
        <fullName evidence="3">Uncharacterized protein</fullName>
    </submittedName>
</protein>
<dbReference type="EMBL" id="OV651817">
    <property type="protein sequence ID" value="CAH1110642.1"/>
    <property type="molecule type" value="Genomic_DNA"/>
</dbReference>
<evidence type="ECO:0000256" key="2">
    <source>
        <dbReference type="SAM" id="MobiDB-lite"/>
    </source>
</evidence>
<dbReference type="OrthoDB" id="8064889at2759"/>
<sequence>MDSAYSLPMTRSKSKRFGNELHANTNEAKFTEPSELEGKKDVSVRQEPNNFFSESNLGNKINSNHEEEVNSIRSVKSKSSHSSIDVERKTRALAIEKARQEIELLEKQNKLKLLEIENDIFETKISDRSSRISSISKQNSVKSFLLCDDENADRTSKWVENISVPQPLTDTPKERDSELLKLLCQSVSEAIKTVADTSKQEKFVARQIVEKDFPAFDGNPEDWPVFIYQFRHISSLCQYSNEERMIKLNKCLRGAARSAVSGMMMSPNNVDFVLKNLERCFGRPDLIIDRMLPKIQAIPTIKENHMECLIQFSNHVRFRFRR</sequence>
<keyword evidence="4" id="KW-1185">Reference proteome</keyword>
<organism evidence="3 4">
    <name type="scientific">Psylliodes chrysocephalus</name>
    <dbReference type="NCBI Taxonomy" id="3402493"/>
    <lineage>
        <taxon>Eukaryota</taxon>
        <taxon>Metazoa</taxon>
        <taxon>Ecdysozoa</taxon>
        <taxon>Arthropoda</taxon>
        <taxon>Hexapoda</taxon>
        <taxon>Insecta</taxon>
        <taxon>Pterygota</taxon>
        <taxon>Neoptera</taxon>
        <taxon>Endopterygota</taxon>
        <taxon>Coleoptera</taxon>
        <taxon>Polyphaga</taxon>
        <taxon>Cucujiformia</taxon>
        <taxon>Chrysomeloidea</taxon>
        <taxon>Chrysomelidae</taxon>
        <taxon>Galerucinae</taxon>
        <taxon>Alticini</taxon>
        <taxon>Psylliodes</taxon>
    </lineage>
</organism>
<keyword evidence="1" id="KW-0175">Coiled coil</keyword>
<dbReference type="AlphaFoldDB" id="A0A9P0D5K9"/>
<dbReference type="Proteomes" id="UP001153636">
    <property type="component" value="Chromosome 5"/>
</dbReference>
<dbReference type="Pfam" id="PF03564">
    <property type="entry name" value="DUF1759"/>
    <property type="match status" value="1"/>
</dbReference>
<feature type="compositionally biased region" description="Polar residues" evidence="2">
    <location>
        <begin position="46"/>
        <end position="62"/>
    </location>
</feature>
<evidence type="ECO:0000313" key="4">
    <source>
        <dbReference type="Proteomes" id="UP001153636"/>
    </source>
</evidence>
<feature type="compositionally biased region" description="Basic and acidic residues" evidence="2">
    <location>
        <begin position="29"/>
        <end position="44"/>
    </location>
</feature>
<name>A0A9P0D5K9_9CUCU</name>
<reference evidence="3" key="1">
    <citation type="submission" date="2022-01" db="EMBL/GenBank/DDBJ databases">
        <authorList>
            <person name="King R."/>
        </authorList>
    </citation>
    <scope>NUCLEOTIDE SEQUENCE</scope>
</reference>
<proteinExistence type="predicted"/>
<gene>
    <name evidence="3" type="ORF">PSYICH_LOCUS10922</name>
</gene>
<dbReference type="PANTHER" id="PTHR47331">
    <property type="entry name" value="PHD-TYPE DOMAIN-CONTAINING PROTEIN"/>
    <property type="match status" value="1"/>
</dbReference>
<feature type="region of interest" description="Disordered" evidence="2">
    <location>
        <begin position="1"/>
        <end position="65"/>
    </location>
</feature>